<dbReference type="PROSITE" id="PS51169">
    <property type="entry name" value="CHORISMATE_MUT_3"/>
    <property type="match status" value="1"/>
</dbReference>
<dbReference type="PANTHER" id="PTHR21145">
    <property type="entry name" value="CHORISMATE MUTASE"/>
    <property type="match status" value="1"/>
</dbReference>
<evidence type="ECO:0000256" key="10">
    <source>
        <dbReference type="ARBA" id="ARBA00023222"/>
    </source>
</evidence>
<evidence type="ECO:0000256" key="5">
    <source>
        <dbReference type="ARBA" id="ARBA00020296"/>
    </source>
</evidence>
<evidence type="ECO:0000256" key="13">
    <source>
        <dbReference type="PIRNR" id="PIRNR017318"/>
    </source>
</evidence>
<organism evidence="15 16">
    <name type="scientific">Pyrenophora seminiperda CCB06</name>
    <dbReference type="NCBI Taxonomy" id="1302712"/>
    <lineage>
        <taxon>Eukaryota</taxon>
        <taxon>Fungi</taxon>
        <taxon>Dikarya</taxon>
        <taxon>Ascomycota</taxon>
        <taxon>Pezizomycotina</taxon>
        <taxon>Dothideomycetes</taxon>
        <taxon>Pleosporomycetidae</taxon>
        <taxon>Pleosporales</taxon>
        <taxon>Pleosporineae</taxon>
        <taxon>Pleosporaceae</taxon>
        <taxon>Pyrenophora</taxon>
    </lineage>
</organism>
<gene>
    <name evidence="15" type="ORF">GMOD_00007423</name>
</gene>
<dbReference type="FunFam" id="1.10.590.10:FF:000002">
    <property type="entry name" value="Chorismate mutase"/>
    <property type="match status" value="1"/>
</dbReference>
<evidence type="ECO:0000256" key="7">
    <source>
        <dbReference type="ARBA" id="ARBA00022498"/>
    </source>
</evidence>
<evidence type="ECO:0000256" key="9">
    <source>
        <dbReference type="ARBA" id="ARBA00023141"/>
    </source>
</evidence>
<dbReference type="InterPro" id="IPR002701">
    <property type="entry name" value="CM_II_prokaryot"/>
</dbReference>
<comment type="pathway">
    <text evidence="2">Metabolic intermediate biosynthesis; prephenate biosynthesis; prephenate from chorismate: step 1/1.</text>
</comment>
<protein>
    <recommendedName>
        <fullName evidence="5 13">Chorismate mutase</fullName>
        <ecNumber evidence="4 13">5.4.99.5</ecNumber>
    </recommendedName>
</protein>
<reference evidence="15 16" key="1">
    <citation type="journal article" date="2014" name="PLoS ONE">
        <title>De novo Genome Assembly of the Fungal Plant Pathogen Pyrenophora semeniperda.</title>
        <authorList>
            <person name="Soliai M.M."/>
            <person name="Meyer S.E."/>
            <person name="Udall J.A."/>
            <person name="Elzinga D.E."/>
            <person name="Hermansen R.A."/>
            <person name="Bodily P.M."/>
            <person name="Hart A.A."/>
            <person name="Coleman C.E."/>
        </authorList>
    </citation>
    <scope>NUCLEOTIDE SEQUENCE [LARGE SCALE GENOMIC DNA]</scope>
    <source>
        <strain evidence="15 16">CCB06</strain>
        <tissue evidence="15">Mycelium</tissue>
    </source>
</reference>
<feature type="domain" description="Chorismate mutase" evidence="14">
    <location>
        <begin position="176"/>
        <end position="282"/>
    </location>
</feature>
<comment type="subcellular location">
    <subcellularLocation>
        <location evidence="1">Cytoplasm</location>
    </subcellularLocation>
</comment>
<evidence type="ECO:0000256" key="12">
    <source>
        <dbReference type="ARBA" id="ARBA00023979"/>
    </source>
</evidence>
<keyword evidence="10" id="KW-0584">Phenylalanine biosynthesis</keyword>
<keyword evidence="16" id="KW-1185">Reference proteome</keyword>
<dbReference type="GO" id="GO:0009094">
    <property type="term" value="P:L-phenylalanine biosynthetic process"/>
    <property type="evidence" value="ECO:0007669"/>
    <property type="project" value="UniProtKB-KW"/>
</dbReference>
<dbReference type="EC" id="5.4.99.5" evidence="4 13"/>
<dbReference type="GO" id="GO:0005737">
    <property type="term" value="C:cytoplasm"/>
    <property type="evidence" value="ECO:0007669"/>
    <property type="project" value="UniProtKB-SubCell"/>
</dbReference>
<evidence type="ECO:0000259" key="14">
    <source>
        <dbReference type="Pfam" id="PF01817"/>
    </source>
</evidence>
<dbReference type="GO" id="GO:0006571">
    <property type="term" value="P:tyrosine biosynthetic process"/>
    <property type="evidence" value="ECO:0007669"/>
    <property type="project" value="UniProtKB-KW"/>
</dbReference>
<evidence type="ECO:0000256" key="6">
    <source>
        <dbReference type="ARBA" id="ARBA00022490"/>
    </source>
</evidence>
<evidence type="ECO:0000313" key="16">
    <source>
        <dbReference type="Proteomes" id="UP000265663"/>
    </source>
</evidence>
<dbReference type="NCBIfam" id="TIGR01802">
    <property type="entry name" value="CM_pl-yst"/>
    <property type="match status" value="1"/>
</dbReference>
<accession>A0A3M7MD74</accession>
<name>A0A3M7MD74_9PLEO</name>
<keyword evidence="9 13" id="KW-0057">Aromatic amino acid biosynthesis</keyword>
<dbReference type="InterPro" id="IPR037039">
    <property type="entry name" value="CM_AroQ_sf_eucaryotic"/>
</dbReference>
<dbReference type="EMBL" id="KE747833">
    <property type="protein sequence ID" value="RMZ72437.1"/>
    <property type="molecule type" value="Genomic_DNA"/>
</dbReference>
<dbReference type="AlphaFoldDB" id="A0A3M7MD74"/>
<evidence type="ECO:0000313" key="15">
    <source>
        <dbReference type="EMBL" id="RMZ72437.1"/>
    </source>
</evidence>
<dbReference type="OrthoDB" id="191918at2759"/>
<evidence type="ECO:0000256" key="1">
    <source>
        <dbReference type="ARBA" id="ARBA00004496"/>
    </source>
</evidence>
<dbReference type="GO" id="GO:0004106">
    <property type="term" value="F:chorismate mutase activity"/>
    <property type="evidence" value="ECO:0007669"/>
    <property type="project" value="UniProtKB-UniRule"/>
</dbReference>
<dbReference type="InterPro" id="IPR036263">
    <property type="entry name" value="Chorismate_II_sf"/>
</dbReference>
<keyword evidence="6" id="KW-0963">Cytoplasm</keyword>
<proteinExistence type="predicted"/>
<dbReference type="Gene3D" id="1.10.590.10">
    <property type="entry name" value="Chorismate mutase, AroQ class superfamily, eukaryotic"/>
    <property type="match status" value="1"/>
</dbReference>
<dbReference type="Proteomes" id="UP000265663">
    <property type="component" value="Unassembled WGS sequence"/>
</dbReference>
<evidence type="ECO:0000256" key="4">
    <source>
        <dbReference type="ARBA" id="ARBA00012404"/>
    </source>
</evidence>
<dbReference type="SUPFAM" id="SSF48600">
    <property type="entry name" value="Chorismate mutase II"/>
    <property type="match status" value="1"/>
</dbReference>
<keyword evidence="11 13" id="KW-0413">Isomerase</keyword>
<evidence type="ECO:0000256" key="8">
    <source>
        <dbReference type="ARBA" id="ARBA00022605"/>
    </source>
</evidence>
<evidence type="ECO:0000256" key="2">
    <source>
        <dbReference type="ARBA" id="ARBA00004817"/>
    </source>
</evidence>
<comment type="catalytic activity">
    <reaction evidence="12">
        <text>chorismate = prephenate</text>
        <dbReference type="Rhea" id="RHEA:13897"/>
        <dbReference type="ChEBI" id="CHEBI:29748"/>
        <dbReference type="ChEBI" id="CHEBI:29934"/>
        <dbReference type="EC" id="5.4.99.5"/>
    </reaction>
    <physiologicalReaction direction="left-to-right" evidence="12">
        <dbReference type="Rhea" id="RHEA:13898"/>
    </physiologicalReaction>
</comment>
<dbReference type="Pfam" id="PF01817">
    <property type="entry name" value="CM_2"/>
    <property type="match status" value="1"/>
</dbReference>
<keyword evidence="8 13" id="KW-0028">Amino-acid biosynthesis</keyword>
<evidence type="ECO:0000256" key="3">
    <source>
        <dbReference type="ARBA" id="ARBA00011738"/>
    </source>
</evidence>
<dbReference type="PIRSF" id="PIRSF017318">
    <property type="entry name" value="Chor_mut_AroQ_eu"/>
    <property type="match status" value="1"/>
</dbReference>
<dbReference type="InterPro" id="IPR008238">
    <property type="entry name" value="Chorismate_mutase_AroQ_euk"/>
</dbReference>
<dbReference type="PANTHER" id="PTHR21145:SF12">
    <property type="entry name" value="CHORISMATE MUTASE"/>
    <property type="match status" value="1"/>
</dbReference>
<comment type="subunit">
    <text evidence="3">Homodimer.</text>
</comment>
<dbReference type="UniPathway" id="UPA00120">
    <property type="reaction ID" value="UER00203"/>
</dbReference>
<evidence type="ECO:0000256" key="11">
    <source>
        <dbReference type="ARBA" id="ARBA00023235"/>
    </source>
</evidence>
<keyword evidence="7" id="KW-0827">Tyrosine biosynthesis</keyword>
<dbReference type="GO" id="GO:0046417">
    <property type="term" value="P:chorismate metabolic process"/>
    <property type="evidence" value="ECO:0007669"/>
    <property type="project" value="InterPro"/>
</dbReference>
<sequence length="296" mass="33699">MNTNTGPRSALLYIPPLPSPTSAHIMDAAIDLSDASKALDLANIRFQLMYRSHFLHQDTITFHLIERVQFPLNQTIYVPGGVDIGEPDVSLFEWILREQERLQSLVRRYESPDEYPFFPHVLQKPILKPLHYPQILHPNDVNVNAQLKDCYIKHILPAACQQPDHGDRGESQENYGSAATCDVMTIQSLSRRIHFGKFVAEAKFQQETERFVKLIKAEDRKGIDEAITNAAVEKKVLERLRLKAKTYGTDPGLGTDGSSKVDADAVVAMYKDWVIPLTKEVEVEYLMQRLKGTQWE</sequence>